<gene>
    <name evidence="1" type="ORF">Nepgr_005490</name>
</gene>
<evidence type="ECO:0000313" key="2">
    <source>
        <dbReference type="Proteomes" id="UP001279734"/>
    </source>
</evidence>
<evidence type="ECO:0000313" key="1">
    <source>
        <dbReference type="EMBL" id="GMH03651.1"/>
    </source>
</evidence>
<dbReference type="PANTHER" id="PTHR33881:SF17">
    <property type="entry name" value="EGF-LIKE DOMAIN-CONTAINING PROTEIN"/>
    <property type="match status" value="1"/>
</dbReference>
<name>A0AAD3S3L9_NEPGR</name>
<dbReference type="AlphaFoldDB" id="A0AAD3S3L9"/>
<accession>A0AAD3S3L9</accession>
<proteinExistence type="predicted"/>
<keyword evidence="2" id="KW-1185">Reference proteome</keyword>
<evidence type="ECO:0008006" key="3">
    <source>
        <dbReference type="Google" id="ProtNLM"/>
    </source>
</evidence>
<reference evidence="1" key="1">
    <citation type="submission" date="2023-05" db="EMBL/GenBank/DDBJ databases">
        <title>Nepenthes gracilis genome sequencing.</title>
        <authorList>
            <person name="Fukushima K."/>
        </authorList>
    </citation>
    <scope>NUCLEOTIDE SEQUENCE</scope>
    <source>
        <strain evidence="1">SING2019-196</strain>
    </source>
</reference>
<dbReference type="Proteomes" id="UP001279734">
    <property type="component" value="Unassembled WGS sequence"/>
</dbReference>
<dbReference type="PANTHER" id="PTHR33881">
    <property type="entry name" value="NEUROGENIC LOCUS NOTCH-LIKE PROTEIN"/>
    <property type="match status" value="1"/>
</dbReference>
<dbReference type="EMBL" id="BSYO01000004">
    <property type="protein sequence ID" value="GMH03651.1"/>
    <property type="molecule type" value="Genomic_DNA"/>
</dbReference>
<comment type="caution">
    <text evidence="1">The sequence shown here is derived from an EMBL/GenBank/DDBJ whole genome shotgun (WGS) entry which is preliminary data.</text>
</comment>
<organism evidence="1 2">
    <name type="scientific">Nepenthes gracilis</name>
    <name type="common">Slender pitcher plant</name>
    <dbReference type="NCBI Taxonomy" id="150966"/>
    <lineage>
        <taxon>Eukaryota</taxon>
        <taxon>Viridiplantae</taxon>
        <taxon>Streptophyta</taxon>
        <taxon>Embryophyta</taxon>
        <taxon>Tracheophyta</taxon>
        <taxon>Spermatophyta</taxon>
        <taxon>Magnoliopsida</taxon>
        <taxon>eudicotyledons</taxon>
        <taxon>Gunneridae</taxon>
        <taxon>Pentapetalae</taxon>
        <taxon>Caryophyllales</taxon>
        <taxon>Nepenthaceae</taxon>
        <taxon>Nepenthes</taxon>
    </lineage>
</organism>
<sequence length="221" mass="23643">MKRYHLKSVLSPSQLLLFSITIFFNLKLTLSLPPSDPLHQLLCGVISCGAGKCVNSNSSIFGVDCVCNSGWKKIQLGPLTFPSCIVPNCSVDFKCSSDSPALSPSLSPPPPPPPTAFLNFSNPCAFVWCGDGTCKVNGTGYTCDCNDGSENLLHSNRSACFKPCYLGADCVGLNINFANSPPPLLPPSPPPNNSRTYGHGLRSLHAAATVLQTMIIIILWW</sequence>
<protein>
    <recommendedName>
        <fullName evidence="3">EGF-like domain-containing protein</fullName>
    </recommendedName>
</protein>